<dbReference type="InterPro" id="IPR046341">
    <property type="entry name" value="SET_dom_sf"/>
</dbReference>
<name>A0AAD9KSL5_RIDPI</name>
<feature type="non-terminal residue" evidence="11">
    <location>
        <position position="1"/>
    </location>
</feature>
<dbReference type="Pfam" id="PF21549">
    <property type="entry name" value="PRDM2_PR"/>
    <property type="match status" value="1"/>
</dbReference>
<protein>
    <recommendedName>
        <fullName evidence="13">SET domain-containing protein</fullName>
    </recommendedName>
</protein>
<evidence type="ECO:0000256" key="5">
    <source>
        <dbReference type="ARBA" id="ARBA00023015"/>
    </source>
</evidence>
<comment type="caution">
    <text evidence="11">The sequence shown here is derived from an EMBL/GenBank/DDBJ whole genome shotgun (WGS) entry which is preliminary data.</text>
</comment>
<evidence type="ECO:0000256" key="1">
    <source>
        <dbReference type="ARBA" id="ARBA00022723"/>
    </source>
</evidence>
<evidence type="ECO:0000259" key="9">
    <source>
        <dbReference type="PROSITE" id="PS50157"/>
    </source>
</evidence>
<dbReference type="GO" id="GO:0005634">
    <property type="term" value="C:nucleus"/>
    <property type="evidence" value="ECO:0007669"/>
    <property type="project" value="TreeGrafter"/>
</dbReference>
<feature type="region of interest" description="Disordered" evidence="8">
    <location>
        <begin position="399"/>
        <end position="483"/>
    </location>
</feature>
<dbReference type="PROSITE" id="PS50280">
    <property type="entry name" value="SET"/>
    <property type="match status" value="1"/>
</dbReference>
<keyword evidence="1" id="KW-0479">Metal-binding</keyword>
<dbReference type="PROSITE" id="PS00028">
    <property type="entry name" value="ZINC_FINGER_C2H2_1"/>
    <property type="match status" value="1"/>
</dbReference>
<proteinExistence type="predicted"/>
<keyword evidence="12" id="KW-1185">Reference proteome</keyword>
<keyword evidence="6" id="KW-0804">Transcription</keyword>
<evidence type="ECO:0000259" key="10">
    <source>
        <dbReference type="PROSITE" id="PS50280"/>
    </source>
</evidence>
<evidence type="ECO:0000256" key="8">
    <source>
        <dbReference type="SAM" id="MobiDB-lite"/>
    </source>
</evidence>
<keyword evidence="3 7" id="KW-0863">Zinc-finger</keyword>
<organism evidence="11 12">
    <name type="scientific">Ridgeia piscesae</name>
    <name type="common">Tubeworm</name>
    <dbReference type="NCBI Taxonomy" id="27915"/>
    <lineage>
        <taxon>Eukaryota</taxon>
        <taxon>Metazoa</taxon>
        <taxon>Spiralia</taxon>
        <taxon>Lophotrochozoa</taxon>
        <taxon>Annelida</taxon>
        <taxon>Polychaeta</taxon>
        <taxon>Sedentaria</taxon>
        <taxon>Canalipalpata</taxon>
        <taxon>Sabellida</taxon>
        <taxon>Siboglinidae</taxon>
        <taxon>Ridgeia</taxon>
    </lineage>
</organism>
<dbReference type="Gene3D" id="2.170.270.10">
    <property type="entry name" value="SET domain"/>
    <property type="match status" value="1"/>
</dbReference>
<feature type="domain" description="SET" evidence="10">
    <location>
        <begin position="36"/>
        <end position="148"/>
    </location>
</feature>
<dbReference type="GO" id="GO:0010468">
    <property type="term" value="P:regulation of gene expression"/>
    <property type="evidence" value="ECO:0007669"/>
    <property type="project" value="TreeGrafter"/>
</dbReference>
<evidence type="ECO:0000313" key="11">
    <source>
        <dbReference type="EMBL" id="KAK2176130.1"/>
    </source>
</evidence>
<dbReference type="GO" id="GO:0008270">
    <property type="term" value="F:zinc ion binding"/>
    <property type="evidence" value="ECO:0007669"/>
    <property type="project" value="UniProtKB-KW"/>
</dbReference>
<dbReference type="PANTHER" id="PTHR16515:SF58">
    <property type="entry name" value="ZINC FINGER PROTEIN 22"/>
    <property type="match status" value="1"/>
</dbReference>
<feature type="compositionally biased region" description="Basic and acidic residues" evidence="8">
    <location>
        <begin position="409"/>
        <end position="427"/>
    </location>
</feature>
<evidence type="ECO:0000256" key="6">
    <source>
        <dbReference type="ARBA" id="ARBA00023163"/>
    </source>
</evidence>
<gene>
    <name evidence="11" type="ORF">NP493_681g01068</name>
</gene>
<dbReference type="EMBL" id="JAODUO010000681">
    <property type="protein sequence ID" value="KAK2176130.1"/>
    <property type="molecule type" value="Genomic_DNA"/>
</dbReference>
<keyword evidence="2" id="KW-0677">Repeat</keyword>
<feature type="compositionally biased region" description="Basic and acidic residues" evidence="8">
    <location>
        <begin position="437"/>
        <end position="448"/>
    </location>
</feature>
<dbReference type="PROSITE" id="PS50157">
    <property type="entry name" value="ZINC_FINGER_C2H2_2"/>
    <property type="match status" value="1"/>
</dbReference>
<evidence type="ECO:0000256" key="7">
    <source>
        <dbReference type="PROSITE-ProRule" id="PRU00042"/>
    </source>
</evidence>
<accession>A0AAD9KSL5</accession>
<evidence type="ECO:0000256" key="4">
    <source>
        <dbReference type="ARBA" id="ARBA00022833"/>
    </source>
</evidence>
<feature type="compositionally biased region" description="Polar residues" evidence="8">
    <location>
        <begin position="559"/>
        <end position="569"/>
    </location>
</feature>
<evidence type="ECO:0000256" key="3">
    <source>
        <dbReference type="ARBA" id="ARBA00022771"/>
    </source>
</evidence>
<feature type="compositionally biased region" description="Acidic residues" evidence="8">
    <location>
        <begin position="449"/>
        <end position="464"/>
    </location>
</feature>
<keyword evidence="4" id="KW-0862">Zinc</keyword>
<dbReference type="InterPro" id="IPR013087">
    <property type="entry name" value="Znf_C2H2_type"/>
</dbReference>
<dbReference type="Proteomes" id="UP001209878">
    <property type="component" value="Unassembled WGS sequence"/>
</dbReference>
<feature type="region of interest" description="Disordered" evidence="8">
    <location>
        <begin position="234"/>
        <end position="275"/>
    </location>
</feature>
<feature type="domain" description="C2H2-type" evidence="9">
    <location>
        <begin position="321"/>
        <end position="348"/>
    </location>
</feature>
<evidence type="ECO:0000256" key="2">
    <source>
        <dbReference type="ARBA" id="ARBA00022737"/>
    </source>
</evidence>
<keyword evidence="5" id="KW-0805">Transcription regulation</keyword>
<feature type="compositionally biased region" description="Basic residues" evidence="8">
    <location>
        <begin position="349"/>
        <end position="361"/>
    </location>
</feature>
<reference evidence="11" key="1">
    <citation type="journal article" date="2023" name="Mol. Biol. Evol.">
        <title>Third-Generation Sequencing Reveals the Adaptive Role of the Epigenome in Three Deep-Sea Polychaetes.</title>
        <authorList>
            <person name="Perez M."/>
            <person name="Aroh O."/>
            <person name="Sun Y."/>
            <person name="Lan Y."/>
            <person name="Juniper S.K."/>
            <person name="Young C.R."/>
            <person name="Angers B."/>
            <person name="Qian P.Y."/>
        </authorList>
    </citation>
    <scope>NUCLEOTIDE SEQUENCE</scope>
    <source>
        <strain evidence="11">R07B-5</strain>
    </source>
</reference>
<feature type="region of interest" description="Disordered" evidence="8">
    <location>
        <begin position="543"/>
        <end position="583"/>
    </location>
</feature>
<feature type="region of interest" description="Disordered" evidence="8">
    <location>
        <begin position="348"/>
        <end position="381"/>
    </location>
</feature>
<dbReference type="SUPFAM" id="SSF82199">
    <property type="entry name" value="SET domain"/>
    <property type="match status" value="1"/>
</dbReference>
<evidence type="ECO:0000313" key="12">
    <source>
        <dbReference type="Proteomes" id="UP001209878"/>
    </source>
</evidence>
<dbReference type="AlphaFoldDB" id="A0AAD9KSL5"/>
<sequence>CDVCGADHCTEDCPQLATEIDLKPASSVSRARLTLPHFLEVQSDGAGGLRVVATQTIHAKTKLGPFEAKRTTQEMNVGDGFVLKIFIKDGSSVSLDATDEDECNWLCLVGVARCSSEQNCMAIQMGLDIFYMTTREVPVGEELLVWYAPHYAKKVGRLPVPDGITVVMLGMKMPPPTADPMLLSVATATAVDTGQHMDATMIPGTPGNTYALTAGMSPTKQLSPRIATLAESPGTYTHASTGTREDAMGDDTLSDGDPGSVSHPVKCEPRSGGGGTALPDYVDDTAEAFDEIPAPTVSALSTLATPRQMHILHPHLATGPYTCKHCSREMDDITLLARHVKEHIQQSAKKTRQAIRANKSRVKNEGKRKYTRRAKPPEESVVVVEKKLPDITVVATSAGVGVTPRTSRRLQEKASRKRKQDVDEKPMKRGRKKKKVGNKEEDLEVKREDEEDSAKEESSGEDGEAAPAKTKKTYQRSKKIEKIDVGYEGTIRISVSKRGRRRKPTIQFVDITADKNKTVQSGGQEETSVQTTEYQVDVHMADSPQKCTTPVHPADGDSENQSSATSEAQISIDEAPSGFPASG</sequence>
<dbReference type="InterPro" id="IPR001214">
    <property type="entry name" value="SET_dom"/>
</dbReference>
<dbReference type="PANTHER" id="PTHR16515">
    <property type="entry name" value="PR DOMAIN ZINC FINGER PROTEIN"/>
    <property type="match status" value="1"/>
</dbReference>
<dbReference type="InterPro" id="IPR050331">
    <property type="entry name" value="Zinc_finger"/>
</dbReference>
<evidence type="ECO:0008006" key="13">
    <source>
        <dbReference type="Google" id="ProtNLM"/>
    </source>
</evidence>